<name>A0A286UHE1_9AGAM</name>
<comment type="caution">
    <text evidence="1">The sequence shown here is derived from an EMBL/GenBank/DDBJ whole genome shotgun (WGS) entry which is preliminary data.</text>
</comment>
<dbReference type="InParanoid" id="A0A286UHE1"/>
<accession>A0A286UHE1</accession>
<reference evidence="1 2" key="1">
    <citation type="journal article" date="2017" name="Mol. Ecol.">
        <title>Comparative and population genomic landscape of Phellinus noxius: A hypervariable fungus causing root rot in trees.</title>
        <authorList>
            <person name="Chung C.L."/>
            <person name="Lee T.J."/>
            <person name="Akiba M."/>
            <person name="Lee H.H."/>
            <person name="Kuo T.H."/>
            <person name="Liu D."/>
            <person name="Ke H.M."/>
            <person name="Yokoi T."/>
            <person name="Roa M.B."/>
            <person name="Lu M.J."/>
            <person name="Chang Y.Y."/>
            <person name="Ann P.J."/>
            <person name="Tsai J.N."/>
            <person name="Chen C.Y."/>
            <person name="Tzean S.S."/>
            <person name="Ota Y."/>
            <person name="Hattori T."/>
            <person name="Sahashi N."/>
            <person name="Liou R.F."/>
            <person name="Kikuchi T."/>
            <person name="Tsai I.J."/>
        </authorList>
    </citation>
    <scope>NUCLEOTIDE SEQUENCE [LARGE SCALE GENOMIC DNA]</scope>
    <source>
        <strain evidence="1 2">FFPRI411160</strain>
    </source>
</reference>
<protein>
    <submittedName>
        <fullName evidence="1">Uncharacterized protein</fullName>
    </submittedName>
</protein>
<keyword evidence="2" id="KW-1185">Reference proteome</keyword>
<organism evidence="1 2">
    <name type="scientific">Pyrrhoderma noxium</name>
    <dbReference type="NCBI Taxonomy" id="2282107"/>
    <lineage>
        <taxon>Eukaryota</taxon>
        <taxon>Fungi</taxon>
        <taxon>Dikarya</taxon>
        <taxon>Basidiomycota</taxon>
        <taxon>Agaricomycotina</taxon>
        <taxon>Agaricomycetes</taxon>
        <taxon>Hymenochaetales</taxon>
        <taxon>Hymenochaetaceae</taxon>
        <taxon>Pyrrhoderma</taxon>
    </lineage>
</organism>
<dbReference type="AlphaFoldDB" id="A0A286UHE1"/>
<evidence type="ECO:0000313" key="1">
    <source>
        <dbReference type="EMBL" id="PAV18894.1"/>
    </source>
</evidence>
<dbReference type="EMBL" id="NBII01000005">
    <property type="protein sequence ID" value="PAV18894.1"/>
    <property type="molecule type" value="Genomic_DNA"/>
</dbReference>
<dbReference type="Proteomes" id="UP000217199">
    <property type="component" value="Unassembled WGS sequence"/>
</dbReference>
<evidence type="ECO:0000313" key="2">
    <source>
        <dbReference type="Proteomes" id="UP000217199"/>
    </source>
</evidence>
<gene>
    <name evidence="1" type="ORF">PNOK_0573700</name>
</gene>
<sequence>MSGACYSEATFFGMKDSIYGAIDRVILGGFGVSRYPPILILALALVNPCLAVEVPSRRTHQRPCACGGSRGLGVLKVTPLQGPQRH</sequence>
<proteinExistence type="predicted"/>